<dbReference type="InterPro" id="IPR036397">
    <property type="entry name" value="RNaseH_sf"/>
</dbReference>
<sequence length="1085" mass="122167">NPINENYRFDPSFDEQYFDIGCLGRAQWHVRLLINGKYVKFKVDTGAEVNVIPLNVLRSVSPSYLTTIMPCTQVLVGFGGFKIYPAGKIELIVDYQGKSFSLVFLVVDSPHVNPILSCSTCEKLDLLERKFVETTSSRAVIRSVPVPDLETFVNTNIDVFSGVGCFPDVLTLQLKPGAIPKSCPARRVPFKLLDRLKLRLDELESLQIIEKCEAGEWVNNLVIVEKHKTGDLRLCIDPQQLNKFLVRDYVLIPTVEELTSQLAKKKLFCVFDLKDGFYQVKLDQASSKLCSFSSPFGVYRFLRAPFGLSVLPEYFQKMTTKIFGGIEGVSVYFDDLLCAAETEVELWGIVNKVVDAARKNSVVLNPKKVQFFVRSVRFLGLNFDESGIQPDKDRIKAIMELENPSSRKDLMRILGTVNYLRSFIPKLSELVVPFRSLLKKDVEWGWSDFLSGELQKLKEAIANHALLTPFDPSKPITIHADSSQYAMGCALMQEGNPVIYASRSLTETEQNYAQIEKELLSVVFAFQKFHNFVYGHSGVTVCSDHNPLTTIISKDLHKITNNRLRRLRLKLLPYTFSLNYLAGKNMHIADLLSRNCHPTKSEVDISMFDMVHVVSTSNELSPPITSKLQLATSTDSNLQQVFQFYLKGWPKCPPTSNDELRHYWSLKNDITVCKGLVYLNDCVIVPVSMRQETLGLLHETHLSLTKMKDQARTAFYWPGMMSDLQNLVLACSICNKFQRNKIKNPLQSHNIPEIPFYKVAADIADLDGKSFLVLVDFYSRWIEVEPIPNKSAGAIINALKPIFGRFGIPTVFFSDNVPFNSYEFRQFATSWNFILMTSSPHYPRSNGLAEKAVGIAKSMLLKSKENNVDFNLYLLNYRNSCVANLPYSPAQLIQSRRLNTKLPSTLANLKPSAVSDPLVTSKLGQAGMYNKTARIHEHTFAVGDPVYIRNPTSHRWEKGVIRENLDNRSHIVQIGNSFYRRTSQFIRPDRGSGVFAKCPVLPSHDFPIEDTPGEPLVTPRTGTDPSALPGSASCQQEWAGWTELGGTPHGPNSMLSSTGSAHTPAPTGRFTRYGREIVVPKRLDL</sequence>
<dbReference type="Pfam" id="PF17921">
    <property type="entry name" value="Integrase_H2C2"/>
    <property type="match status" value="1"/>
</dbReference>
<dbReference type="FunFam" id="3.30.420.10:FF:000063">
    <property type="entry name" value="Retrovirus-related Pol polyprotein from transposon 297-like Protein"/>
    <property type="match status" value="1"/>
</dbReference>
<dbReference type="InterPro" id="IPR001584">
    <property type="entry name" value="Integrase_cat-core"/>
</dbReference>
<evidence type="ECO:0000259" key="9">
    <source>
        <dbReference type="PROSITE" id="PS50878"/>
    </source>
</evidence>
<dbReference type="SUPFAM" id="SSF50630">
    <property type="entry name" value="Acid proteases"/>
    <property type="match status" value="1"/>
</dbReference>
<dbReference type="PANTHER" id="PTHR37984">
    <property type="entry name" value="PROTEIN CBG26694"/>
    <property type="match status" value="1"/>
</dbReference>
<evidence type="ECO:0000256" key="8">
    <source>
        <dbReference type="SAM" id="MobiDB-lite"/>
    </source>
</evidence>
<protein>
    <recommendedName>
        <fullName evidence="1">RNA-directed DNA polymerase</fullName>
        <ecNumber evidence="1">2.7.7.49</ecNumber>
    </recommendedName>
</protein>
<reference evidence="11" key="2">
    <citation type="submission" date="2014-07" db="EMBL/GenBank/DDBJ databases">
        <authorList>
            <person name="Hull J."/>
        </authorList>
    </citation>
    <scope>NUCLEOTIDE SEQUENCE</scope>
</reference>
<dbReference type="CDD" id="cd09274">
    <property type="entry name" value="RNase_HI_RT_Ty3"/>
    <property type="match status" value="1"/>
</dbReference>
<evidence type="ECO:0000256" key="5">
    <source>
        <dbReference type="ARBA" id="ARBA00022759"/>
    </source>
</evidence>
<evidence type="ECO:0000256" key="7">
    <source>
        <dbReference type="ARBA" id="ARBA00022918"/>
    </source>
</evidence>
<dbReference type="FunFam" id="3.30.70.270:FF:000063">
    <property type="entry name" value="Zinc knuckle domaincontaining protein"/>
    <property type="match status" value="1"/>
</dbReference>
<dbReference type="CDD" id="cd01647">
    <property type="entry name" value="RT_LTR"/>
    <property type="match status" value="1"/>
</dbReference>
<dbReference type="PANTHER" id="PTHR37984:SF7">
    <property type="entry name" value="INTEGRASE CATALYTIC DOMAIN-CONTAINING PROTEIN"/>
    <property type="match status" value="1"/>
</dbReference>
<feature type="domain" description="Integrase catalytic" evidence="10">
    <location>
        <begin position="751"/>
        <end position="919"/>
    </location>
</feature>
<keyword evidence="2" id="KW-0808">Transferase</keyword>
<dbReference type="InterPro" id="IPR012337">
    <property type="entry name" value="RNaseH-like_sf"/>
</dbReference>
<dbReference type="InterPro" id="IPR043502">
    <property type="entry name" value="DNA/RNA_pol_sf"/>
</dbReference>
<dbReference type="InterPro" id="IPR041588">
    <property type="entry name" value="Integrase_H2C2"/>
</dbReference>
<dbReference type="Gene3D" id="3.30.70.270">
    <property type="match status" value="2"/>
</dbReference>
<evidence type="ECO:0000256" key="2">
    <source>
        <dbReference type="ARBA" id="ARBA00022679"/>
    </source>
</evidence>
<keyword evidence="6" id="KW-0378">Hydrolase</keyword>
<accession>A0A0A9VUU5</accession>
<dbReference type="InterPro" id="IPR043128">
    <property type="entry name" value="Rev_trsase/Diguanyl_cyclase"/>
</dbReference>
<evidence type="ECO:0000256" key="1">
    <source>
        <dbReference type="ARBA" id="ARBA00012493"/>
    </source>
</evidence>
<evidence type="ECO:0000259" key="10">
    <source>
        <dbReference type="PROSITE" id="PS50994"/>
    </source>
</evidence>
<dbReference type="InterPro" id="IPR021109">
    <property type="entry name" value="Peptidase_aspartic_dom_sf"/>
</dbReference>
<organism evidence="11">
    <name type="scientific">Lygus hesperus</name>
    <name type="common">Western plant bug</name>
    <dbReference type="NCBI Taxonomy" id="30085"/>
    <lineage>
        <taxon>Eukaryota</taxon>
        <taxon>Metazoa</taxon>
        <taxon>Ecdysozoa</taxon>
        <taxon>Arthropoda</taxon>
        <taxon>Hexapoda</taxon>
        <taxon>Insecta</taxon>
        <taxon>Pterygota</taxon>
        <taxon>Neoptera</taxon>
        <taxon>Paraneoptera</taxon>
        <taxon>Hemiptera</taxon>
        <taxon>Heteroptera</taxon>
        <taxon>Panheteroptera</taxon>
        <taxon>Cimicomorpha</taxon>
        <taxon>Miridae</taxon>
        <taxon>Mirini</taxon>
        <taxon>Lygus</taxon>
    </lineage>
</organism>
<evidence type="ECO:0000256" key="3">
    <source>
        <dbReference type="ARBA" id="ARBA00022695"/>
    </source>
</evidence>
<gene>
    <name evidence="11" type="ORF">CM83_8491</name>
</gene>
<feature type="region of interest" description="Disordered" evidence="8">
    <location>
        <begin position="1045"/>
        <end position="1068"/>
    </location>
</feature>
<dbReference type="GO" id="GO:0003964">
    <property type="term" value="F:RNA-directed DNA polymerase activity"/>
    <property type="evidence" value="ECO:0007669"/>
    <property type="project" value="UniProtKB-KW"/>
</dbReference>
<keyword evidence="3" id="KW-0548">Nucleotidyltransferase</keyword>
<keyword evidence="4" id="KW-0540">Nuclease</keyword>
<dbReference type="GO" id="GO:0003676">
    <property type="term" value="F:nucleic acid binding"/>
    <property type="evidence" value="ECO:0007669"/>
    <property type="project" value="InterPro"/>
</dbReference>
<dbReference type="SUPFAM" id="SSF53098">
    <property type="entry name" value="Ribonuclease H-like"/>
    <property type="match status" value="1"/>
</dbReference>
<dbReference type="PROSITE" id="PS50878">
    <property type="entry name" value="RT_POL"/>
    <property type="match status" value="1"/>
</dbReference>
<dbReference type="InterPro" id="IPR041373">
    <property type="entry name" value="RT_RNaseH"/>
</dbReference>
<keyword evidence="7" id="KW-0695">RNA-directed DNA polymerase</keyword>
<dbReference type="CDD" id="cd05481">
    <property type="entry name" value="retropepsin_like_LTR_1"/>
    <property type="match status" value="1"/>
</dbReference>
<reference evidence="11" key="1">
    <citation type="journal article" date="2014" name="PLoS ONE">
        <title>Transcriptome-Based Identification of ABC Transporters in the Western Tarnished Plant Bug Lygus hesperus.</title>
        <authorList>
            <person name="Hull J.J."/>
            <person name="Chaney K."/>
            <person name="Geib S.M."/>
            <person name="Fabrick J.A."/>
            <person name="Brent C.S."/>
            <person name="Walsh D."/>
            <person name="Lavine L.C."/>
        </authorList>
    </citation>
    <scope>NUCLEOTIDE SEQUENCE</scope>
</reference>
<dbReference type="GO" id="GO:0016787">
    <property type="term" value="F:hydrolase activity"/>
    <property type="evidence" value="ECO:0007669"/>
    <property type="project" value="UniProtKB-KW"/>
</dbReference>
<dbReference type="InterPro" id="IPR000477">
    <property type="entry name" value="RT_dom"/>
</dbReference>
<dbReference type="Gene3D" id="1.10.340.70">
    <property type="match status" value="1"/>
</dbReference>
<dbReference type="AlphaFoldDB" id="A0A0A9VUU5"/>
<dbReference type="GO" id="GO:0042575">
    <property type="term" value="C:DNA polymerase complex"/>
    <property type="evidence" value="ECO:0007669"/>
    <property type="project" value="UniProtKB-ARBA"/>
</dbReference>
<keyword evidence="5" id="KW-0255">Endonuclease</keyword>
<evidence type="ECO:0000313" key="11">
    <source>
        <dbReference type="EMBL" id="JAF98007.1"/>
    </source>
</evidence>
<dbReference type="Gene3D" id="3.30.420.10">
    <property type="entry name" value="Ribonuclease H-like superfamily/Ribonuclease H"/>
    <property type="match status" value="1"/>
</dbReference>
<dbReference type="EC" id="2.7.7.49" evidence="1"/>
<dbReference type="GO" id="GO:0004519">
    <property type="term" value="F:endonuclease activity"/>
    <property type="evidence" value="ECO:0007669"/>
    <property type="project" value="UniProtKB-KW"/>
</dbReference>
<dbReference type="InterPro" id="IPR050951">
    <property type="entry name" value="Retrovirus_Pol_polyprotein"/>
</dbReference>
<proteinExistence type="predicted"/>
<dbReference type="Pfam" id="PF17917">
    <property type="entry name" value="RT_RNaseH"/>
    <property type="match status" value="1"/>
</dbReference>
<name>A0A0A9VUU5_LYGHE</name>
<dbReference type="Gene3D" id="2.40.70.10">
    <property type="entry name" value="Acid Proteases"/>
    <property type="match status" value="1"/>
</dbReference>
<dbReference type="PROSITE" id="PS50994">
    <property type="entry name" value="INTEGRASE"/>
    <property type="match status" value="1"/>
</dbReference>
<dbReference type="Pfam" id="PF00078">
    <property type="entry name" value="RVT_1"/>
    <property type="match status" value="1"/>
</dbReference>
<dbReference type="EMBL" id="GBHO01045596">
    <property type="protein sequence ID" value="JAF98007.1"/>
    <property type="molecule type" value="Transcribed_RNA"/>
</dbReference>
<dbReference type="GO" id="GO:0015074">
    <property type="term" value="P:DNA integration"/>
    <property type="evidence" value="ECO:0007669"/>
    <property type="project" value="InterPro"/>
</dbReference>
<feature type="domain" description="Reverse transcriptase" evidence="9">
    <location>
        <begin position="205"/>
        <end position="383"/>
    </location>
</feature>
<evidence type="ECO:0000256" key="4">
    <source>
        <dbReference type="ARBA" id="ARBA00022722"/>
    </source>
</evidence>
<feature type="non-terminal residue" evidence="11">
    <location>
        <position position="1"/>
    </location>
</feature>
<feature type="region of interest" description="Disordered" evidence="8">
    <location>
        <begin position="1007"/>
        <end position="1032"/>
    </location>
</feature>
<dbReference type="Gene3D" id="3.10.10.10">
    <property type="entry name" value="HIV Type 1 Reverse Transcriptase, subunit A, domain 1"/>
    <property type="match status" value="1"/>
</dbReference>
<dbReference type="SUPFAM" id="SSF56672">
    <property type="entry name" value="DNA/RNA polymerases"/>
    <property type="match status" value="1"/>
</dbReference>
<evidence type="ECO:0000256" key="6">
    <source>
        <dbReference type="ARBA" id="ARBA00022801"/>
    </source>
</evidence>